<gene>
    <name evidence="2" type="ORF">QR98_0049560</name>
</gene>
<dbReference type="AlphaFoldDB" id="A0A132A6G1"/>
<name>A0A132A6G1_SARSC</name>
<dbReference type="GO" id="GO:0003725">
    <property type="term" value="F:double-stranded RNA binding"/>
    <property type="evidence" value="ECO:0007669"/>
    <property type="project" value="TreeGrafter"/>
</dbReference>
<proteinExistence type="predicted"/>
<dbReference type="GO" id="GO:0070878">
    <property type="term" value="F:primary miRNA binding"/>
    <property type="evidence" value="ECO:0007669"/>
    <property type="project" value="TreeGrafter"/>
</dbReference>
<accession>A0A132A6G1</accession>
<evidence type="ECO:0000313" key="2">
    <source>
        <dbReference type="EMBL" id="KPM06479.1"/>
    </source>
</evidence>
<reference evidence="2 3" key="1">
    <citation type="journal article" date="2015" name="Parasit. Vectors">
        <title>Draft genome of the scabies mite.</title>
        <authorList>
            <person name="Rider S.D.Jr."/>
            <person name="Morgan M.S."/>
            <person name="Arlian L.G."/>
        </authorList>
    </citation>
    <scope>NUCLEOTIDE SEQUENCE [LARGE SCALE GENOMIC DNA]</scope>
    <source>
        <strain evidence="2">Arlian Lab</strain>
    </source>
</reference>
<evidence type="ECO:0000313" key="3">
    <source>
        <dbReference type="Proteomes" id="UP000616769"/>
    </source>
</evidence>
<dbReference type="PANTHER" id="PTHR13482">
    <property type="entry name" value="MICRORNA PROCESSOR COMPLEX SUBUNIT DGCR8"/>
    <property type="match status" value="1"/>
</dbReference>
<dbReference type="OrthoDB" id="112668at2759"/>
<dbReference type="VEuPathDB" id="VectorBase:SSCA008457"/>
<sequence>MLEENIDVEAIKSCKTLKKKRKINKSNKKAEGNKAKFETKHKFTLIRKGNDLFEILPEGWVEIIHFSGIPIYLDKKTRVCTTTKPYHLGIGSARKHKIPLSSIPCFQYQKELSKEKELLEQQQRQWQGQQKEENPGKEISSINENPSKEMPNVTAIAKVETLAENKKEKSLNHLQIVSIRNNSCKKIHVSSLKNCICLCVIPFCKDVLRTVISKNHCFSSCSNWAERRKHEQWKKRTVVAAAQRSTLPESTKLITCTIPNKLNSLSSISPIKSFRKEFIMNPAGKSYVCILHEYVQHTEKTQPKYIFEELGCFTFIRCSKLILSNSCMLRKC</sequence>
<dbReference type="Proteomes" id="UP000616769">
    <property type="component" value="Unassembled WGS sequence"/>
</dbReference>
<comment type="caution">
    <text evidence="2">The sequence shown here is derived from an EMBL/GenBank/DDBJ whole genome shotgun (WGS) entry which is preliminary data.</text>
</comment>
<protein>
    <submittedName>
        <fullName evidence="2">Uncharacterized protein</fullName>
    </submittedName>
</protein>
<dbReference type="GO" id="GO:0020037">
    <property type="term" value="F:heme binding"/>
    <property type="evidence" value="ECO:0007669"/>
    <property type="project" value="InterPro"/>
</dbReference>
<dbReference type="GO" id="GO:0031053">
    <property type="term" value="P:primary miRNA processing"/>
    <property type="evidence" value="ECO:0007669"/>
    <property type="project" value="InterPro"/>
</dbReference>
<dbReference type="Gene3D" id="3.30.160.590">
    <property type="match status" value="1"/>
</dbReference>
<evidence type="ECO:0000256" key="1">
    <source>
        <dbReference type="SAM" id="MobiDB-lite"/>
    </source>
</evidence>
<feature type="compositionally biased region" description="Low complexity" evidence="1">
    <location>
        <begin position="120"/>
        <end position="129"/>
    </location>
</feature>
<dbReference type="GO" id="GO:0070877">
    <property type="term" value="C:microprocessor complex"/>
    <property type="evidence" value="ECO:0007669"/>
    <property type="project" value="InterPro"/>
</dbReference>
<dbReference type="FunFam" id="3.30.160.590:FF:000001">
    <property type="entry name" value="microprocessor complex subunit DGCR8"/>
    <property type="match status" value="1"/>
</dbReference>
<dbReference type="GO" id="GO:0042802">
    <property type="term" value="F:identical protein binding"/>
    <property type="evidence" value="ECO:0007669"/>
    <property type="project" value="InterPro"/>
</dbReference>
<dbReference type="InterPro" id="IPR040375">
    <property type="entry name" value="DGCR8"/>
</dbReference>
<dbReference type="PANTHER" id="PTHR13482:SF3">
    <property type="entry name" value="MICROPROCESSOR COMPLEX SUBUNIT DGCR8"/>
    <property type="match status" value="1"/>
</dbReference>
<dbReference type="Gene3D" id="2.20.70.10">
    <property type="match status" value="1"/>
</dbReference>
<feature type="region of interest" description="Disordered" evidence="1">
    <location>
        <begin position="119"/>
        <end position="150"/>
    </location>
</feature>
<dbReference type="EMBL" id="JXLN01010899">
    <property type="protein sequence ID" value="KPM06479.1"/>
    <property type="molecule type" value="Genomic_DNA"/>
</dbReference>
<organism evidence="2 3">
    <name type="scientific">Sarcoptes scabiei</name>
    <name type="common">Itch mite</name>
    <name type="synonym">Acarus scabiei</name>
    <dbReference type="NCBI Taxonomy" id="52283"/>
    <lineage>
        <taxon>Eukaryota</taxon>
        <taxon>Metazoa</taxon>
        <taxon>Ecdysozoa</taxon>
        <taxon>Arthropoda</taxon>
        <taxon>Chelicerata</taxon>
        <taxon>Arachnida</taxon>
        <taxon>Acari</taxon>
        <taxon>Acariformes</taxon>
        <taxon>Sarcoptiformes</taxon>
        <taxon>Astigmata</taxon>
        <taxon>Psoroptidia</taxon>
        <taxon>Sarcoptoidea</taxon>
        <taxon>Sarcoptidae</taxon>
        <taxon>Sarcoptinae</taxon>
        <taxon>Sarcoptes</taxon>
    </lineage>
</organism>